<reference evidence="1 2" key="1">
    <citation type="journal article" date="2019" name="Nat. Ecol. Evol.">
        <title>Megaphylogeny resolves global patterns of mushroom evolution.</title>
        <authorList>
            <person name="Varga T."/>
            <person name="Krizsan K."/>
            <person name="Foldi C."/>
            <person name="Dima B."/>
            <person name="Sanchez-Garcia M."/>
            <person name="Sanchez-Ramirez S."/>
            <person name="Szollosi G.J."/>
            <person name="Szarkandi J.G."/>
            <person name="Papp V."/>
            <person name="Albert L."/>
            <person name="Andreopoulos W."/>
            <person name="Angelini C."/>
            <person name="Antonin V."/>
            <person name="Barry K.W."/>
            <person name="Bougher N.L."/>
            <person name="Buchanan P."/>
            <person name="Buyck B."/>
            <person name="Bense V."/>
            <person name="Catcheside P."/>
            <person name="Chovatia M."/>
            <person name="Cooper J."/>
            <person name="Damon W."/>
            <person name="Desjardin D."/>
            <person name="Finy P."/>
            <person name="Geml J."/>
            <person name="Haridas S."/>
            <person name="Hughes K."/>
            <person name="Justo A."/>
            <person name="Karasinski D."/>
            <person name="Kautmanova I."/>
            <person name="Kiss B."/>
            <person name="Kocsube S."/>
            <person name="Kotiranta H."/>
            <person name="LaButti K.M."/>
            <person name="Lechner B.E."/>
            <person name="Liimatainen K."/>
            <person name="Lipzen A."/>
            <person name="Lukacs Z."/>
            <person name="Mihaltcheva S."/>
            <person name="Morgado L.N."/>
            <person name="Niskanen T."/>
            <person name="Noordeloos M.E."/>
            <person name="Ohm R.A."/>
            <person name="Ortiz-Santana B."/>
            <person name="Ovrebo C."/>
            <person name="Racz N."/>
            <person name="Riley R."/>
            <person name="Savchenko A."/>
            <person name="Shiryaev A."/>
            <person name="Soop K."/>
            <person name="Spirin V."/>
            <person name="Szebenyi C."/>
            <person name="Tomsovsky M."/>
            <person name="Tulloss R.E."/>
            <person name="Uehling J."/>
            <person name="Grigoriev I.V."/>
            <person name="Vagvolgyi C."/>
            <person name="Papp T."/>
            <person name="Martin F.M."/>
            <person name="Miettinen O."/>
            <person name="Hibbett D.S."/>
            <person name="Nagy L.G."/>
        </authorList>
    </citation>
    <scope>NUCLEOTIDE SEQUENCE [LARGE SCALE GENOMIC DNA]</scope>
    <source>
        <strain evidence="1 2">CBS 166.37</strain>
    </source>
</reference>
<proteinExistence type="predicted"/>
<evidence type="ECO:0000313" key="2">
    <source>
        <dbReference type="Proteomes" id="UP000308652"/>
    </source>
</evidence>
<sequence>MPHLHVYEILILIVDLYCDLDRDWWIYFVPEQVHTIRLLYITEEARTTAGENFQRVYTATSWPSYHYSREPTGVHTLHVSGLELEDCFHAAAIFPNVSAVWLDGKRVPASISENPLEETLKLLAKEAPEEFAKETVRMLSKLKKKINF</sequence>
<dbReference type="AlphaFoldDB" id="A0A5C3LED1"/>
<gene>
    <name evidence="1" type="ORF">BDQ12DRAFT_672051</name>
</gene>
<dbReference type="EMBL" id="ML213832">
    <property type="protein sequence ID" value="TFK31198.1"/>
    <property type="molecule type" value="Genomic_DNA"/>
</dbReference>
<evidence type="ECO:0000313" key="1">
    <source>
        <dbReference type="EMBL" id="TFK31198.1"/>
    </source>
</evidence>
<keyword evidence="2" id="KW-1185">Reference proteome</keyword>
<protein>
    <submittedName>
        <fullName evidence="1">Uncharacterized protein</fullName>
    </submittedName>
</protein>
<name>A0A5C3LED1_9AGAR</name>
<dbReference type="Proteomes" id="UP000308652">
    <property type="component" value="Unassembled WGS sequence"/>
</dbReference>
<accession>A0A5C3LED1</accession>
<organism evidence="1 2">
    <name type="scientific">Crucibulum laeve</name>
    <dbReference type="NCBI Taxonomy" id="68775"/>
    <lineage>
        <taxon>Eukaryota</taxon>
        <taxon>Fungi</taxon>
        <taxon>Dikarya</taxon>
        <taxon>Basidiomycota</taxon>
        <taxon>Agaricomycotina</taxon>
        <taxon>Agaricomycetes</taxon>
        <taxon>Agaricomycetidae</taxon>
        <taxon>Agaricales</taxon>
        <taxon>Agaricineae</taxon>
        <taxon>Nidulariaceae</taxon>
        <taxon>Crucibulum</taxon>
    </lineage>
</organism>